<evidence type="ECO:0000256" key="2">
    <source>
        <dbReference type="ARBA" id="ARBA00009178"/>
    </source>
</evidence>
<proteinExistence type="inferred from homology"/>
<reference evidence="8 9" key="1">
    <citation type="submission" date="2024-11" db="EMBL/GenBank/DDBJ databases">
        <title>A near-complete genome assembly of Cinchona calisaya.</title>
        <authorList>
            <person name="Lian D.C."/>
            <person name="Zhao X.W."/>
            <person name="Wei L."/>
        </authorList>
    </citation>
    <scope>NUCLEOTIDE SEQUENCE [LARGE SCALE GENOMIC DNA]</scope>
    <source>
        <tissue evidence="8">Nenye</tissue>
    </source>
</reference>
<dbReference type="EMBL" id="JBJUIK010000004">
    <property type="protein sequence ID" value="KAL3531452.1"/>
    <property type="molecule type" value="Genomic_DNA"/>
</dbReference>
<dbReference type="GO" id="GO:0005576">
    <property type="term" value="C:extracellular region"/>
    <property type="evidence" value="ECO:0007669"/>
    <property type="project" value="UniProtKB-SubCell"/>
</dbReference>
<keyword evidence="5" id="KW-0732">Signal</keyword>
<evidence type="ECO:0000256" key="7">
    <source>
        <dbReference type="SAM" id="MobiDB-lite"/>
    </source>
</evidence>
<dbReference type="Proteomes" id="UP001630127">
    <property type="component" value="Unassembled WGS sequence"/>
</dbReference>
<organism evidence="8 9">
    <name type="scientific">Cinchona calisaya</name>
    <dbReference type="NCBI Taxonomy" id="153742"/>
    <lineage>
        <taxon>Eukaryota</taxon>
        <taxon>Viridiplantae</taxon>
        <taxon>Streptophyta</taxon>
        <taxon>Embryophyta</taxon>
        <taxon>Tracheophyta</taxon>
        <taxon>Spermatophyta</taxon>
        <taxon>Magnoliopsida</taxon>
        <taxon>eudicotyledons</taxon>
        <taxon>Gunneridae</taxon>
        <taxon>Pentapetalae</taxon>
        <taxon>asterids</taxon>
        <taxon>lamiids</taxon>
        <taxon>Gentianales</taxon>
        <taxon>Rubiaceae</taxon>
        <taxon>Cinchonoideae</taxon>
        <taxon>Cinchoneae</taxon>
        <taxon>Cinchona</taxon>
    </lineage>
</organism>
<comment type="caution">
    <text evidence="8">The sequence shown here is derived from an EMBL/GenBank/DDBJ whole genome shotgun (WGS) entry which is preliminary data.</text>
</comment>
<evidence type="ECO:0000256" key="6">
    <source>
        <dbReference type="ARBA" id="ARBA00023157"/>
    </source>
</evidence>
<evidence type="ECO:0000256" key="1">
    <source>
        <dbReference type="ARBA" id="ARBA00004613"/>
    </source>
</evidence>
<evidence type="ECO:0000256" key="5">
    <source>
        <dbReference type="ARBA" id="ARBA00022729"/>
    </source>
</evidence>
<keyword evidence="9" id="KW-1185">Reference proteome</keyword>
<evidence type="ECO:0000313" key="9">
    <source>
        <dbReference type="Proteomes" id="UP001630127"/>
    </source>
</evidence>
<feature type="region of interest" description="Disordered" evidence="7">
    <location>
        <begin position="1"/>
        <end position="32"/>
    </location>
</feature>
<dbReference type="InterPro" id="IPR008801">
    <property type="entry name" value="RALF"/>
</dbReference>
<comment type="similarity">
    <text evidence="2">Belongs to the plant rapid alkalinization factor (RALF) family.</text>
</comment>
<evidence type="ECO:0008006" key="10">
    <source>
        <dbReference type="Google" id="ProtNLM"/>
    </source>
</evidence>
<dbReference type="AlphaFoldDB" id="A0ABD3AJU7"/>
<dbReference type="PANTHER" id="PTHR33136:SF13">
    <property type="entry name" value="OS10G0328900 PROTEIN"/>
    <property type="match status" value="1"/>
</dbReference>
<keyword evidence="6" id="KW-1015">Disulfide bond</keyword>
<evidence type="ECO:0000313" key="8">
    <source>
        <dbReference type="EMBL" id="KAL3531452.1"/>
    </source>
</evidence>
<comment type="subcellular location">
    <subcellularLocation>
        <location evidence="1">Secreted</location>
    </subcellularLocation>
</comment>
<dbReference type="GO" id="GO:0005179">
    <property type="term" value="F:hormone activity"/>
    <property type="evidence" value="ECO:0007669"/>
    <property type="project" value="UniProtKB-KW"/>
</dbReference>
<keyword evidence="3" id="KW-0964">Secreted</keyword>
<sequence length="152" mass="16602">MKDGSWEGAREKQGEEEERKDGKGNSRVEEGKEMGKKVTRVLGKNDIILCIFITALVISADAGSLVQEFKTWMPAAAAAGACEGGSIAECEFEMDSEINRRILATSDYISYGALQRNTVPCSRRGASYYNCRPGAEANPYTRGCSTITRCRS</sequence>
<protein>
    <recommendedName>
        <fullName evidence="10">Rapid alkalinization factor</fullName>
    </recommendedName>
</protein>
<evidence type="ECO:0000256" key="4">
    <source>
        <dbReference type="ARBA" id="ARBA00022702"/>
    </source>
</evidence>
<dbReference type="PANTHER" id="PTHR33136">
    <property type="entry name" value="RAPID ALKALINIZATION FACTOR-LIKE"/>
    <property type="match status" value="1"/>
</dbReference>
<dbReference type="Pfam" id="PF05498">
    <property type="entry name" value="RALF"/>
    <property type="match status" value="1"/>
</dbReference>
<accession>A0ABD3AJU7</accession>
<gene>
    <name evidence="8" type="ORF">ACH5RR_010774</name>
</gene>
<name>A0ABD3AJU7_9GENT</name>
<evidence type="ECO:0000256" key="3">
    <source>
        <dbReference type="ARBA" id="ARBA00022525"/>
    </source>
</evidence>
<keyword evidence="4" id="KW-0372">Hormone</keyword>